<keyword evidence="1" id="KW-0472">Membrane</keyword>
<protein>
    <recommendedName>
        <fullName evidence="4">EcsC family protein</fullName>
    </recommendedName>
</protein>
<comment type="caution">
    <text evidence="2">The sequence shown here is derived from an EMBL/GenBank/DDBJ whole genome shotgun (WGS) entry which is preliminary data.</text>
</comment>
<keyword evidence="1" id="KW-1133">Transmembrane helix</keyword>
<dbReference type="InterPro" id="IPR024787">
    <property type="entry name" value="EcsC"/>
</dbReference>
<name>A0A853DE31_9MICO</name>
<feature type="transmembrane region" description="Helical" evidence="1">
    <location>
        <begin position="75"/>
        <end position="106"/>
    </location>
</feature>
<gene>
    <name evidence="2" type="ORF">HNR15_002091</name>
</gene>
<reference evidence="2 3" key="1">
    <citation type="submission" date="2020-07" db="EMBL/GenBank/DDBJ databases">
        <title>Sequencing the genomes of 1000 actinobacteria strains.</title>
        <authorList>
            <person name="Klenk H.-P."/>
        </authorList>
    </citation>
    <scope>NUCLEOTIDE SEQUENCE [LARGE SCALE GENOMIC DNA]</scope>
    <source>
        <strain evidence="2 3">DSM 29531</strain>
    </source>
</reference>
<dbReference type="AlphaFoldDB" id="A0A853DE31"/>
<keyword evidence="3" id="KW-1185">Reference proteome</keyword>
<evidence type="ECO:0008006" key="4">
    <source>
        <dbReference type="Google" id="ProtNLM"/>
    </source>
</evidence>
<dbReference type="PANTHER" id="PTHR41260">
    <property type="entry name" value="PROTEIN ECSC"/>
    <property type="match status" value="1"/>
</dbReference>
<dbReference type="RefSeq" id="WP_343048509.1">
    <property type="nucleotide sequence ID" value="NZ_JACCFW010000001.1"/>
</dbReference>
<evidence type="ECO:0000313" key="3">
    <source>
        <dbReference type="Proteomes" id="UP000571817"/>
    </source>
</evidence>
<organism evidence="2 3">
    <name type="scientific">Allobranchiibius huperziae</name>
    <dbReference type="NCBI Taxonomy" id="1874116"/>
    <lineage>
        <taxon>Bacteria</taxon>
        <taxon>Bacillati</taxon>
        <taxon>Actinomycetota</taxon>
        <taxon>Actinomycetes</taxon>
        <taxon>Micrococcales</taxon>
        <taxon>Dermacoccaceae</taxon>
        <taxon>Allobranchiibius</taxon>
    </lineage>
</organism>
<proteinExistence type="predicted"/>
<sequence>MALLHRNSKKSTELDLNKGAFAGTSMNLANRLMDVGIDGKGRFDSADHVARRALQESGGDVDAAIEKVIADHRRLAAAGGFVTGLGGFVTMTVSLPANIAGFYALATRMTAAIAHLRGYDLRNPDLRLAILLALVGGEADALLKKAGVVSTGRLANLATRGLPPAARMVIDKAVGFRLIAQVSEKLLPRLGKSIPLAGGVVGAGLDVYLLNKVAKTARTQFPVARPGSPGTASASA</sequence>
<evidence type="ECO:0000256" key="1">
    <source>
        <dbReference type="SAM" id="Phobius"/>
    </source>
</evidence>
<accession>A0A853DE31</accession>
<keyword evidence="1" id="KW-0812">Transmembrane</keyword>
<dbReference type="PANTHER" id="PTHR41260:SF1">
    <property type="entry name" value="PROTEIN ECSC"/>
    <property type="match status" value="1"/>
</dbReference>
<dbReference type="Proteomes" id="UP000571817">
    <property type="component" value="Unassembled WGS sequence"/>
</dbReference>
<evidence type="ECO:0000313" key="2">
    <source>
        <dbReference type="EMBL" id="NYJ75128.1"/>
    </source>
</evidence>
<dbReference type="EMBL" id="JACCFW010000001">
    <property type="protein sequence ID" value="NYJ75128.1"/>
    <property type="molecule type" value="Genomic_DNA"/>
</dbReference>
<dbReference type="Pfam" id="PF12787">
    <property type="entry name" value="EcsC"/>
    <property type="match status" value="1"/>
</dbReference>